<evidence type="ECO:0000313" key="1">
    <source>
        <dbReference type="EMBL" id="ASG55153.1"/>
    </source>
</evidence>
<name>A0A248KA74_SALBN</name>
<organism evidence="1 2">
    <name type="scientific">Salmonella bongori serovar 66:z41:- str. SA19983605</name>
    <dbReference type="NCBI Taxonomy" id="1243617"/>
    <lineage>
        <taxon>Bacteria</taxon>
        <taxon>Pseudomonadati</taxon>
        <taxon>Pseudomonadota</taxon>
        <taxon>Gammaproteobacteria</taxon>
        <taxon>Enterobacterales</taxon>
        <taxon>Enterobacteriaceae</taxon>
        <taxon>Salmonella</taxon>
    </lineage>
</organism>
<dbReference type="EMBL" id="CP022120">
    <property type="protein sequence ID" value="ASG55153.1"/>
    <property type="molecule type" value="Genomic_DNA"/>
</dbReference>
<dbReference type="AlphaFoldDB" id="A0A248KA74"/>
<keyword evidence="2" id="KW-1185">Reference proteome</keyword>
<sequence length="71" mass="8415">MENLLTRFLNNQGFLMKEEDPAEPQDGFQNNPGCVSYQVILRLRQYYYLNNLMIEAYQVNQEAFSSRFLSN</sequence>
<reference evidence="1 2" key="1">
    <citation type="submission" date="2017-06" db="EMBL/GenBank/DDBJ databases">
        <title>Salmonella reference genomes for public health.</title>
        <authorList>
            <person name="Robertson J."/>
            <person name="Yoshida C."/>
            <person name="Gurnik S."/>
            <person name="Nash J."/>
        </authorList>
    </citation>
    <scope>NUCLEOTIDE SEQUENCE [LARGE SCALE GENOMIC DNA]</scope>
    <source>
        <strain evidence="1 2">SA19983605</strain>
    </source>
</reference>
<proteinExistence type="predicted"/>
<evidence type="ECO:0000313" key="2">
    <source>
        <dbReference type="Proteomes" id="UP000197991"/>
    </source>
</evidence>
<dbReference type="Proteomes" id="UP000197991">
    <property type="component" value="Chromosome"/>
</dbReference>
<gene>
    <name evidence="1" type="ORF">LFZ56_13165</name>
</gene>
<protein>
    <submittedName>
        <fullName evidence="1">Uncharacterized protein</fullName>
    </submittedName>
</protein>
<accession>A0A248KA74</accession>